<organism evidence="3 4">
    <name type="scientific">Mytilus coruscus</name>
    <name type="common">Sea mussel</name>
    <dbReference type="NCBI Taxonomy" id="42192"/>
    <lineage>
        <taxon>Eukaryota</taxon>
        <taxon>Metazoa</taxon>
        <taxon>Spiralia</taxon>
        <taxon>Lophotrochozoa</taxon>
        <taxon>Mollusca</taxon>
        <taxon>Bivalvia</taxon>
        <taxon>Autobranchia</taxon>
        <taxon>Pteriomorphia</taxon>
        <taxon>Mytilida</taxon>
        <taxon>Mytiloidea</taxon>
        <taxon>Mytilidae</taxon>
        <taxon>Mytilinae</taxon>
        <taxon>Mytilus</taxon>
    </lineage>
</organism>
<evidence type="ECO:0000313" key="3">
    <source>
        <dbReference type="EMBL" id="CAC5413665.1"/>
    </source>
</evidence>
<sequence length="188" mass="21474">MPESTDTFLLQGVKDATYRVDIKIPGGKVNEDIVIDSKNNVMTVNVGDVSHLKGFWCQSINLHDFEKKKVAIKNIDYGYCLILDTNETYKDSVDLLEKIKRLHYHHEIKNEIMVRASRITHDEMLKMAGKNIADFCEGYKLYHAKKVNHDGMLIAVKNAKRVKRALKQGKRACWIACGTCIVATEYIN</sequence>
<evidence type="ECO:0000256" key="1">
    <source>
        <dbReference type="ARBA" id="ARBA00023157"/>
    </source>
</evidence>
<protein>
    <recommendedName>
        <fullName evidence="2">BRICHOS domain-containing protein</fullName>
    </recommendedName>
</protein>
<reference evidence="3 4" key="1">
    <citation type="submission" date="2020-06" db="EMBL/GenBank/DDBJ databases">
        <authorList>
            <person name="Li R."/>
            <person name="Bekaert M."/>
        </authorList>
    </citation>
    <scope>NUCLEOTIDE SEQUENCE [LARGE SCALE GENOMIC DNA]</scope>
    <source>
        <strain evidence="4">wild</strain>
    </source>
</reference>
<proteinExistence type="predicted"/>
<dbReference type="EMBL" id="CACVKT020008208">
    <property type="protein sequence ID" value="CAC5413665.1"/>
    <property type="molecule type" value="Genomic_DNA"/>
</dbReference>
<dbReference type="PROSITE" id="PS50869">
    <property type="entry name" value="BRICHOS"/>
    <property type="match status" value="1"/>
</dbReference>
<dbReference type="Proteomes" id="UP000507470">
    <property type="component" value="Unassembled WGS sequence"/>
</dbReference>
<name>A0A6J8E2F3_MYTCO</name>
<feature type="domain" description="BRICHOS" evidence="2">
    <location>
        <begin position="53"/>
        <end position="144"/>
    </location>
</feature>
<evidence type="ECO:0000313" key="4">
    <source>
        <dbReference type="Proteomes" id="UP000507470"/>
    </source>
</evidence>
<dbReference type="AlphaFoldDB" id="A0A6J8E2F3"/>
<keyword evidence="1" id="KW-1015">Disulfide bond</keyword>
<accession>A0A6J8E2F3</accession>
<dbReference type="OrthoDB" id="6145969at2759"/>
<gene>
    <name evidence="3" type="ORF">MCOR_46534</name>
</gene>
<evidence type="ECO:0000259" key="2">
    <source>
        <dbReference type="PROSITE" id="PS50869"/>
    </source>
</evidence>
<dbReference type="InterPro" id="IPR007084">
    <property type="entry name" value="BRICHOS_dom"/>
</dbReference>
<keyword evidence="4" id="KW-1185">Reference proteome</keyword>